<dbReference type="AlphaFoldDB" id="X1RVV4"/>
<organism evidence="1">
    <name type="scientific">marine sediment metagenome</name>
    <dbReference type="NCBI Taxonomy" id="412755"/>
    <lineage>
        <taxon>unclassified sequences</taxon>
        <taxon>metagenomes</taxon>
        <taxon>ecological metagenomes</taxon>
    </lineage>
</organism>
<sequence>IILIKGPMVMKGYYKNENKTKEVIKGDWFNSGDLGRKTYNGKYLQIVG</sequence>
<name>X1RVV4_9ZZZZ</name>
<comment type="caution">
    <text evidence="1">The sequence shown here is derived from an EMBL/GenBank/DDBJ whole genome shotgun (WGS) entry which is preliminary data.</text>
</comment>
<accession>X1RVV4</accession>
<protein>
    <submittedName>
        <fullName evidence="1">Uncharacterized protein</fullName>
    </submittedName>
</protein>
<proteinExistence type="predicted"/>
<dbReference type="EMBL" id="BARW01005975">
    <property type="protein sequence ID" value="GAI84897.1"/>
    <property type="molecule type" value="Genomic_DNA"/>
</dbReference>
<feature type="non-terminal residue" evidence="1">
    <location>
        <position position="1"/>
    </location>
</feature>
<dbReference type="SUPFAM" id="SSF56801">
    <property type="entry name" value="Acetyl-CoA synthetase-like"/>
    <property type="match status" value="1"/>
</dbReference>
<dbReference type="Gene3D" id="3.40.50.12780">
    <property type="entry name" value="N-terminal domain of ligase-like"/>
    <property type="match status" value="1"/>
</dbReference>
<feature type="non-terminal residue" evidence="1">
    <location>
        <position position="48"/>
    </location>
</feature>
<gene>
    <name evidence="1" type="ORF">S12H4_12487</name>
</gene>
<dbReference type="InterPro" id="IPR042099">
    <property type="entry name" value="ANL_N_sf"/>
</dbReference>
<evidence type="ECO:0000313" key="1">
    <source>
        <dbReference type="EMBL" id="GAI84897.1"/>
    </source>
</evidence>
<reference evidence="1" key="1">
    <citation type="journal article" date="2014" name="Front. Microbiol.">
        <title>High frequency of phylogenetically diverse reductive dehalogenase-homologous genes in deep subseafloor sedimentary metagenomes.</title>
        <authorList>
            <person name="Kawai M."/>
            <person name="Futagami T."/>
            <person name="Toyoda A."/>
            <person name="Takaki Y."/>
            <person name="Nishi S."/>
            <person name="Hori S."/>
            <person name="Arai W."/>
            <person name="Tsubouchi T."/>
            <person name="Morono Y."/>
            <person name="Uchiyama I."/>
            <person name="Ito T."/>
            <person name="Fujiyama A."/>
            <person name="Inagaki F."/>
            <person name="Takami H."/>
        </authorList>
    </citation>
    <scope>NUCLEOTIDE SEQUENCE</scope>
    <source>
        <strain evidence="1">Expedition CK06-06</strain>
    </source>
</reference>